<reference evidence="4 5" key="1">
    <citation type="submission" date="2014-02" db="EMBL/GenBank/DDBJ databases">
        <title>The small core and large imbalanced accessory genome model reveals a collaborative survival strategy of Sorangium cellulosum strains in nature.</title>
        <authorList>
            <person name="Han K."/>
            <person name="Peng R."/>
            <person name="Blom J."/>
            <person name="Li Y.-Z."/>
        </authorList>
    </citation>
    <scope>NUCLEOTIDE SEQUENCE [LARGE SCALE GENOMIC DNA]</scope>
    <source>
        <strain evidence="4 5">So0157-25</strain>
    </source>
</reference>
<dbReference type="CDD" id="cd00161">
    <property type="entry name" value="beta-trefoil_Ricin-like"/>
    <property type="match status" value="1"/>
</dbReference>
<feature type="chain" id="PRO_5007565434" description="GH16 domain-containing protein" evidence="2">
    <location>
        <begin position="22"/>
        <end position="432"/>
    </location>
</feature>
<dbReference type="EMBL" id="JELY01003531">
    <property type="protein sequence ID" value="KYF48201.1"/>
    <property type="molecule type" value="Genomic_DNA"/>
</dbReference>
<sequence length="432" mass="46690">MNAKNTSAAALLLLVAGCVGIDEGALQDDEALDALGQGVTAIADGVYVIKAVHSGKCLDVLHSGTADGVAVQQWDCNQTNAQKFRVSSVGGGFVKIENVNSNRAFDVTDVSTADGALIQQWGYGGGENQQFEVFDVGGGEHGIRARHSGKVLDVKDVRTDRGAPVQQWTWFGTGNQRWRFEKVDGWRLVFSDEFNGPSGSAVDGSKWSAEIGGQGWGNNELQYYTNRLENVRQENGSLVITATPQGASQYGCWYGACQYTSARLVSRGKFEFTYGRVEARIKVPRGQGLWPAFWMLGNDIGSAGWPNCGEIDIMENIGREPSTLHGSLHGPGYSGGNPLTGRTNLPGGAALADAFHTYAVEWEPSAIRFYLDGNLYQTRTPADVPAGAAWVYNHPFFMLLNVAVGGNWPGSPDGSTSFPQQMLVDYVRVYQR</sequence>
<dbReference type="PROSITE" id="PS51762">
    <property type="entry name" value="GH16_2"/>
    <property type="match status" value="1"/>
</dbReference>
<dbReference type="Gene3D" id="2.60.120.200">
    <property type="match status" value="1"/>
</dbReference>
<evidence type="ECO:0000256" key="1">
    <source>
        <dbReference type="ARBA" id="ARBA00006865"/>
    </source>
</evidence>
<dbReference type="SUPFAM" id="SSF50370">
    <property type="entry name" value="Ricin B-like lectins"/>
    <property type="match status" value="1"/>
</dbReference>
<gene>
    <name evidence="4" type="ORF">BE08_08200</name>
</gene>
<organism evidence="4 5">
    <name type="scientific">Sorangium cellulosum</name>
    <name type="common">Polyangium cellulosum</name>
    <dbReference type="NCBI Taxonomy" id="56"/>
    <lineage>
        <taxon>Bacteria</taxon>
        <taxon>Pseudomonadati</taxon>
        <taxon>Myxococcota</taxon>
        <taxon>Polyangia</taxon>
        <taxon>Polyangiales</taxon>
        <taxon>Polyangiaceae</taxon>
        <taxon>Sorangium</taxon>
    </lineage>
</organism>
<dbReference type="PROSITE" id="PS50231">
    <property type="entry name" value="RICIN_B_LECTIN"/>
    <property type="match status" value="1"/>
</dbReference>
<keyword evidence="2" id="KW-0732">Signal</keyword>
<evidence type="ECO:0000313" key="4">
    <source>
        <dbReference type="EMBL" id="KYF48201.1"/>
    </source>
</evidence>
<dbReference type="InterPro" id="IPR035992">
    <property type="entry name" value="Ricin_B-like_lectins"/>
</dbReference>
<name>A0A150P097_SORCE</name>
<dbReference type="Pfam" id="PF14200">
    <property type="entry name" value="RicinB_lectin_2"/>
    <property type="match status" value="2"/>
</dbReference>
<dbReference type="Proteomes" id="UP000075420">
    <property type="component" value="Unassembled WGS sequence"/>
</dbReference>
<dbReference type="InterPro" id="IPR013320">
    <property type="entry name" value="ConA-like_dom_sf"/>
</dbReference>
<dbReference type="Gene3D" id="2.80.10.50">
    <property type="match status" value="3"/>
</dbReference>
<protein>
    <recommendedName>
        <fullName evidence="3">GH16 domain-containing protein</fullName>
    </recommendedName>
</protein>
<dbReference type="SMART" id="SM00458">
    <property type="entry name" value="RICIN"/>
    <property type="match status" value="1"/>
</dbReference>
<dbReference type="GO" id="GO:0005975">
    <property type="term" value="P:carbohydrate metabolic process"/>
    <property type="evidence" value="ECO:0007669"/>
    <property type="project" value="InterPro"/>
</dbReference>
<dbReference type="GO" id="GO:0004553">
    <property type="term" value="F:hydrolase activity, hydrolyzing O-glycosyl compounds"/>
    <property type="evidence" value="ECO:0007669"/>
    <property type="project" value="InterPro"/>
</dbReference>
<dbReference type="PROSITE" id="PS51257">
    <property type="entry name" value="PROKAR_LIPOPROTEIN"/>
    <property type="match status" value="1"/>
</dbReference>
<dbReference type="InterPro" id="IPR000772">
    <property type="entry name" value="Ricin_B_lectin"/>
</dbReference>
<proteinExistence type="inferred from homology"/>
<dbReference type="SUPFAM" id="SSF49899">
    <property type="entry name" value="Concanavalin A-like lectins/glucanases"/>
    <property type="match status" value="1"/>
</dbReference>
<comment type="similarity">
    <text evidence="1">Belongs to the glycosyl hydrolase 16 family.</text>
</comment>
<dbReference type="CDD" id="cd08023">
    <property type="entry name" value="GH16_laminarinase_like"/>
    <property type="match status" value="1"/>
</dbReference>
<dbReference type="PANTHER" id="PTHR10963:SF55">
    <property type="entry name" value="GLYCOSIDE HYDROLASE FAMILY 16 PROTEIN"/>
    <property type="match status" value="1"/>
</dbReference>
<feature type="signal peptide" evidence="2">
    <location>
        <begin position="1"/>
        <end position="21"/>
    </location>
</feature>
<evidence type="ECO:0000313" key="5">
    <source>
        <dbReference type="Proteomes" id="UP000075420"/>
    </source>
</evidence>
<dbReference type="InterPro" id="IPR050546">
    <property type="entry name" value="Glycosyl_Hydrlase_16"/>
</dbReference>
<dbReference type="InterPro" id="IPR000757">
    <property type="entry name" value="Beta-glucanase-like"/>
</dbReference>
<feature type="domain" description="GH16" evidence="3">
    <location>
        <begin position="176"/>
        <end position="432"/>
    </location>
</feature>
<evidence type="ECO:0000256" key="2">
    <source>
        <dbReference type="SAM" id="SignalP"/>
    </source>
</evidence>
<evidence type="ECO:0000259" key="3">
    <source>
        <dbReference type="PROSITE" id="PS51762"/>
    </source>
</evidence>
<dbReference type="Pfam" id="PF00722">
    <property type="entry name" value="Glyco_hydro_16"/>
    <property type="match status" value="1"/>
</dbReference>
<dbReference type="PANTHER" id="PTHR10963">
    <property type="entry name" value="GLYCOSYL HYDROLASE-RELATED"/>
    <property type="match status" value="1"/>
</dbReference>
<accession>A0A150P097</accession>
<comment type="caution">
    <text evidence="4">The sequence shown here is derived from an EMBL/GenBank/DDBJ whole genome shotgun (WGS) entry which is preliminary data.</text>
</comment>
<dbReference type="AlphaFoldDB" id="A0A150P097"/>